<keyword evidence="4" id="KW-1185">Reference proteome</keyword>
<dbReference type="AlphaFoldDB" id="A0A8K0VHC9"/>
<feature type="transmembrane region" description="Helical" evidence="2">
    <location>
        <begin position="33"/>
        <end position="55"/>
    </location>
</feature>
<comment type="caution">
    <text evidence="3">The sequence shown here is derived from an EMBL/GenBank/DDBJ whole genome shotgun (WGS) entry which is preliminary data.</text>
</comment>
<gene>
    <name evidence="3" type="ORF">JL811_18235</name>
</gene>
<evidence type="ECO:0000256" key="2">
    <source>
        <dbReference type="SAM" id="Phobius"/>
    </source>
</evidence>
<reference evidence="3" key="1">
    <citation type="submission" date="2021-01" db="EMBL/GenBank/DDBJ databases">
        <title>Tabrizicola alba sp. nov. a motile alkaliphilic bacterium isolated from a soda lake.</title>
        <authorList>
            <person name="Szuroczki S."/>
            <person name="Abbaszade G."/>
            <person name="Schumann P."/>
            <person name="Toth E."/>
        </authorList>
    </citation>
    <scope>NUCLEOTIDE SEQUENCE</scope>
    <source>
        <strain evidence="3">DMG-N-6</strain>
    </source>
</reference>
<feature type="compositionally biased region" description="Pro residues" evidence="1">
    <location>
        <begin position="108"/>
        <end position="119"/>
    </location>
</feature>
<organism evidence="3 4">
    <name type="scientific">Szabonella alba</name>
    <dbReference type="NCBI Taxonomy" id="2804194"/>
    <lineage>
        <taxon>Bacteria</taxon>
        <taxon>Pseudomonadati</taxon>
        <taxon>Pseudomonadota</taxon>
        <taxon>Alphaproteobacteria</taxon>
        <taxon>Rhodobacterales</taxon>
        <taxon>Paracoccaceae</taxon>
        <taxon>Szabonella</taxon>
    </lineage>
</organism>
<keyword evidence="2" id="KW-0812">Transmembrane</keyword>
<evidence type="ECO:0000313" key="4">
    <source>
        <dbReference type="Proteomes" id="UP000648908"/>
    </source>
</evidence>
<dbReference type="Proteomes" id="UP000648908">
    <property type="component" value="Unassembled WGS sequence"/>
</dbReference>
<accession>A0A8K0VHC9</accession>
<sequence>MAYEQDRLPGNQPYAGDPRLADPVHRTPPPGSGVAPIAGLIAVVAIVALVLFGLFGGSEDATAPATAPAAVDAPLAPEAGAPAADSMAPAADGIAPPAATDGAETAPAPVPEAAPAPAE</sequence>
<evidence type="ECO:0000313" key="3">
    <source>
        <dbReference type="EMBL" id="MBL4919165.1"/>
    </source>
</evidence>
<keyword evidence="2" id="KW-1133">Transmembrane helix</keyword>
<proteinExistence type="predicted"/>
<keyword evidence="2" id="KW-0472">Membrane</keyword>
<evidence type="ECO:0000256" key="1">
    <source>
        <dbReference type="SAM" id="MobiDB-lite"/>
    </source>
</evidence>
<dbReference type="EMBL" id="JAESVN010000013">
    <property type="protein sequence ID" value="MBL4919165.1"/>
    <property type="molecule type" value="Genomic_DNA"/>
</dbReference>
<feature type="region of interest" description="Disordered" evidence="1">
    <location>
        <begin position="1"/>
        <end position="32"/>
    </location>
</feature>
<protein>
    <submittedName>
        <fullName evidence="3">Uncharacterized protein</fullName>
    </submittedName>
</protein>
<feature type="compositionally biased region" description="Low complexity" evidence="1">
    <location>
        <begin position="79"/>
        <end position="107"/>
    </location>
</feature>
<feature type="region of interest" description="Disordered" evidence="1">
    <location>
        <begin position="79"/>
        <end position="119"/>
    </location>
</feature>
<dbReference type="RefSeq" id="WP_202690140.1">
    <property type="nucleotide sequence ID" value="NZ_JAESVN010000013.1"/>
</dbReference>
<name>A0A8K0VHC9_9RHOB</name>